<protein>
    <submittedName>
        <fullName evidence="2">Uncharacterized protein</fullName>
    </submittedName>
</protein>
<organism evidence="2 3">
    <name type="scientific">Rubroshorea leprosula</name>
    <dbReference type="NCBI Taxonomy" id="152421"/>
    <lineage>
        <taxon>Eukaryota</taxon>
        <taxon>Viridiplantae</taxon>
        <taxon>Streptophyta</taxon>
        <taxon>Embryophyta</taxon>
        <taxon>Tracheophyta</taxon>
        <taxon>Spermatophyta</taxon>
        <taxon>Magnoliopsida</taxon>
        <taxon>eudicotyledons</taxon>
        <taxon>Gunneridae</taxon>
        <taxon>Pentapetalae</taxon>
        <taxon>rosids</taxon>
        <taxon>malvids</taxon>
        <taxon>Malvales</taxon>
        <taxon>Dipterocarpaceae</taxon>
        <taxon>Rubroshorea</taxon>
    </lineage>
</organism>
<gene>
    <name evidence="2" type="ORF">SLEP1_g46946</name>
</gene>
<dbReference type="AlphaFoldDB" id="A0AAV5LRL3"/>
<evidence type="ECO:0000313" key="2">
    <source>
        <dbReference type="EMBL" id="GKV39132.1"/>
    </source>
</evidence>
<keyword evidence="3" id="KW-1185">Reference proteome</keyword>
<name>A0AAV5LRL3_9ROSI</name>
<feature type="region of interest" description="Disordered" evidence="1">
    <location>
        <begin position="37"/>
        <end position="65"/>
    </location>
</feature>
<proteinExistence type="predicted"/>
<accession>A0AAV5LRL3</accession>
<feature type="compositionally biased region" description="Basic and acidic residues" evidence="1">
    <location>
        <begin position="45"/>
        <end position="65"/>
    </location>
</feature>
<reference evidence="2 3" key="1">
    <citation type="journal article" date="2021" name="Commun. Biol.">
        <title>The genome of Shorea leprosula (Dipterocarpaceae) highlights the ecological relevance of drought in aseasonal tropical rainforests.</title>
        <authorList>
            <person name="Ng K.K.S."/>
            <person name="Kobayashi M.J."/>
            <person name="Fawcett J.A."/>
            <person name="Hatakeyama M."/>
            <person name="Paape T."/>
            <person name="Ng C.H."/>
            <person name="Ang C.C."/>
            <person name="Tnah L.H."/>
            <person name="Lee C.T."/>
            <person name="Nishiyama T."/>
            <person name="Sese J."/>
            <person name="O'Brien M.J."/>
            <person name="Copetti D."/>
            <person name="Mohd Noor M.I."/>
            <person name="Ong R.C."/>
            <person name="Putra M."/>
            <person name="Sireger I.Z."/>
            <person name="Indrioko S."/>
            <person name="Kosugi Y."/>
            <person name="Izuno A."/>
            <person name="Isagi Y."/>
            <person name="Lee S.L."/>
            <person name="Shimizu K.K."/>
        </authorList>
    </citation>
    <scope>NUCLEOTIDE SEQUENCE [LARGE SCALE GENOMIC DNA]</scope>
    <source>
        <strain evidence="2">214</strain>
    </source>
</reference>
<comment type="caution">
    <text evidence="2">The sequence shown here is derived from an EMBL/GenBank/DDBJ whole genome shotgun (WGS) entry which is preliminary data.</text>
</comment>
<evidence type="ECO:0000256" key="1">
    <source>
        <dbReference type="SAM" id="MobiDB-lite"/>
    </source>
</evidence>
<dbReference type="EMBL" id="BPVZ01000132">
    <property type="protein sequence ID" value="GKV39132.1"/>
    <property type="molecule type" value="Genomic_DNA"/>
</dbReference>
<dbReference type="Proteomes" id="UP001054252">
    <property type="component" value="Unassembled WGS sequence"/>
</dbReference>
<evidence type="ECO:0000313" key="3">
    <source>
        <dbReference type="Proteomes" id="UP001054252"/>
    </source>
</evidence>
<sequence length="65" mass="7619">MLAEESYCRGDEENSDLCCCCFWSVEQEKKAAVEEMRSRSLVKQGRGDRQSTEEMRRTCSTEEMR</sequence>